<proteinExistence type="predicted"/>
<dbReference type="SUPFAM" id="SSF48452">
    <property type="entry name" value="TPR-like"/>
    <property type="match status" value="1"/>
</dbReference>
<dbReference type="InterPro" id="IPR011990">
    <property type="entry name" value="TPR-like_helical_dom_sf"/>
</dbReference>
<evidence type="ECO:0000313" key="4">
    <source>
        <dbReference type="EMBL" id="TFV35028.1"/>
    </source>
</evidence>
<dbReference type="InterPro" id="IPR027417">
    <property type="entry name" value="P-loop_NTPase"/>
</dbReference>
<reference evidence="4 5" key="1">
    <citation type="submission" date="2019-03" db="EMBL/GenBank/DDBJ databases">
        <title>Bradyrhizobium strains diversity isolated from Chamaecrista fasciculata.</title>
        <authorList>
            <person name="Urquiaga M.C.O."/>
            <person name="Hungria M."/>
            <person name="Delamuta J.R.M."/>
        </authorList>
    </citation>
    <scope>NUCLEOTIDE SEQUENCE [LARGE SCALE GENOMIC DNA]</scope>
    <source>
        <strain evidence="4 5">CNPSo 3424</strain>
    </source>
</reference>
<name>A0A4Y9KUG9_9BRAD</name>
<dbReference type="CDD" id="cd00383">
    <property type="entry name" value="trans_reg_C"/>
    <property type="match status" value="1"/>
</dbReference>
<dbReference type="PANTHER" id="PTHR47691:SF3">
    <property type="entry name" value="HTH-TYPE TRANSCRIPTIONAL REGULATOR RV0890C-RELATED"/>
    <property type="match status" value="1"/>
</dbReference>
<dbReference type="SMART" id="SM00862">
    <property type="entry name" value="Trans_reg_C"/>
    <property type="match status" value="1"/>
</dbReference>
<dbReference type="GO" id="GO:0000160">
    <property type="term" value="P:phosphorelay signal transduction system"/>
    <property type="evidence" value="ECO:0007669"/>
    <property type="project" value="InterPro"/>
</dbReference>
<keyword evidence="1 2" id="KW-0238">DNA-binding</keyword>
<dbReference type="SUPFAM" id="SSF46894">
    <property type="entry name" value="C-terminal effector domain of the bipartite response regulators"/>
    <property type="match status" value="1"/>
</dbReference>
<evidence type="ECO:0000256" key="2">
    <source>
        <dbReference type="PROSITE-ProRule" id="PRU01091"/>
    </source>
</evidence>
<organism evidence="4 5">
    <name type="scientific">Bradyrhizobium frederickii</name>
    <dbReference type="NCBI Taxonomy" id="2560054"/>
    <lineage>
        <taxon>Bacteria</taxon>
        <taxon>Pseudomonadati</taxon>
        <taxon>Pseudomonadota</taxon>
        <taxon>Alphaproteobacteria</taxon>
        <taxon>Hyphomicrobiales</taxon>
        <taxon>Nitrobacteraceae</taxon>
        <taxon>Bradyrhizobium</taxon>
    </lineage>
</organism>
<dbReference type="Pfam" id="PF00486">
    <property type="entry name" value="Trans_reg_C"/>
    <property type="match status" value="1"/>
</dbReference>
<dbReference type="Gene3D" id="1.10.10.10">
    <property type="entry name" value="Winged helix-like DNA-binding domain superfamily/Winged helix DNA-binding domain"/>
    <property type="match status" value="1"/>
</dbReference>
<dbReference type="Gene3D" id="3.40.50.300">
    <property type="entry name" value="P-loop containing nucleotide triphosphate hydrolases"/>
    <property type="match status" value="1"/>
</dbReference>
<protein>
    <submittedName>
        <fullName evidence="4">Transcriptional regulator</fullName>
    </submittedName>
</protein>
<dbReference type="SUPFAM" id="SSF52540">
    <property type="entry name" value="P-loop containing nucleoside triphosphate hydrolases"/>
    <property type="match status" value="1"/>
</dbReference>
<dbReference type="PANTHER" id="PTHR47691">
    <property type="entry name" value="REGULATOR-RELATED"/>
    <property type="match status" value="1"/>
</dbReference>
<dbReference type="EMBL" id="SPQU01000017">
    <property type="protein sequence ID" value="TFV35028.1"/>
    <property type="molecule type" value="Genomic_DNA"/>
</dbReference>
<dbReference type="OrthoDB" id="4473689at2"/>
<evidence type="ECO:0000259" key="3">
    <source>
        <dbReference type="PROSITE" id="PS51755"/>
    </source>
</evidence>
<dbReference type="Gene3D" id="1.25.40.10">
    <property type="entry name" value="Tetratricopeptide repeat domain"/>
    <property type="match status" value="1"/>
</dbReference>
<dbReference type="PROSITE" id="PS51755">
    <property type="entry name" value="OMPR_PHOB"/>
    <property type="match status" value="1"/>
</dbReference>
<feature type="DNA-binding region" description="OmpR/PhoB-type" evidence="2">
    <location>
        <begin position="12"/>
        <end position="110"/>
    </location>
</feature>
<feature type="domain" description="OmpR/PhoB-type" evidence="3">
    <location>
        <begin position="12"/>
        <end position="110"/>
    </location>
</feature>
<dbReference type="GO" id="GO:0003677">
    <property type="term" value="F:DNA binding"/>
    <property type="evidence" value="ECO:0007669"/>
    <property type="project" value="UniProtKB-UniRule"/>
</dbReference>
<dbReference type="Pfam" id="PF25872">
    <property type="entry name" value="HTH_77"/>
    <property type="match status" value="1"/>
</dbReference>
<dbReference type="AlphaFoldDB" id="A0A4Y9KUG9"/>
<dbReference type="GO" id="GO:0006355">
    <property type="term" value="P:regulation of DNA-templated transcription"/>
    <property type="evidence" value="ECO:0007669"/>
    <property type="project" value="InterPro"/>
</dbReference>
<comment type="caution">
    <text evidence="4">The sequence shown here is derived from an EMBL/GenBank/DDBJ whole genome shotgun (WGS) entry which is preliminary data.</text>
</comment>
<evidence type="ECO:0000313" key="5">
    <source>
        <dbReference type="Proteomes" id="UP000298225"/>
    </source>
</evidence>
<dbReference type="InterPro" id="IPR058852">
    <property type="entry name" value="HTH_77"/>
</dbReference>
<dbReference type="InterPro" id="IPR036388">
    <property type="entry name" value="WH-like_DNA-bd_sf"/>
</dbReference>
<dbReference type="InterPro" id="IPR001867">
    <property type="entry name" value="OmpR/PhoB-type_DNA-bd"/>
</dbReference>
<dbReference type="InterPro" id="IPR016032">
    <property type="entry name" value="Sig_transdc_resp-reg_C-effctor"/>
</dbReference>
<evidence type="ECO:0000256" key="1">
    <source>
        <dbReference type="ARBA" id="ARBA00023125"/>
    </source>
</evidence>
<dbReference type="Proteomes" id="UP000298225">
    <property type="component" value="Unassembled WGS sequence"/>
</dbReference>
<sequence length="953" mass="103198">MSSNTQASMSSDAIICFGDFQLDRRRRLLLKDGNPVRIGSRGFDILIALTDRAGEVVSKRDLLESVWNGVVTDEAGLRVHMSTLRRALGDGRDDARYIVNVAGRGYSFVAAIKRSHTSLAYSSDSNSVDRLSRQFLSHRGLFVGRDEIVLGISRLLASRRFVSIVGAGGIGKTAVAVALIARLRAEFGDENVAFVDFGAVLEPGLVPGSVISAVGCTLGGSDPVAELSSFLADKRMLVVFDSCEHLLDPISLLADRLFREAPFVHLLTTSREPLHVEGETVHLLGPLAYPAEEAPTAVDALATPAVRLFMDRAAFSGLTEDLTDADAPIVSDICRRTDGIALAIELAASRVGSYGIRGVAGLLAQNAEMALPIRRNVSPRHRTLQAMLDWSYDLLAEDERRTLSRLSAFVGLFTMEAACSVAGEEESDRPAIASTLERLVDKSLVWVRPTDEAVFYRLPDTTRAYAAAKLSQSEDGEPIASRHARYFASLFKSLALEHGAYAEIGRHAPHLGNVRKALEWSFSSEENRKIGVELAADAAPLFLGLWLLADCSHWSRLALTAIQHMSEMSHREARLLEAFAVASMHMWGNTQEVKHAIQRGLDLYEAGEQGLAQLRLLAGLNLFLTRIGDFDGGLAAAERCKAVADRSGSISDRVISEWMLAAALHLAGHQADAIAHCELGFELEATNSRLDLNLFGYDHRLRAELALARSLWLRGAATRACGLAVAALHEAERLSPPSNYCMAVVHAVPILLWNGATEVCAEHIDRAIVQAERHSLKALAAAALALKGEWLTMTAKPAAGVETLRQALKLLYREQFRMLTSAAAQALADGLAQSGRLVEARTTIQTAISSAQKMGQKFSMPGLLRTQAQIVMRGADAQHDKAESLLRESINYARSQGALAWELRAALALAQLLIVHGRVAETRALLEPVLAAHEEDSGSSDLLDAADLLARLA</sequence>
<keyword evidence="5" id="KW-1185">Reference proteome</keyword>
<accession>A0A4Y9KUG9</accession>
<gene>
    <name evidence="4" type="ORF">E4K66_29480</name>
</gene>